<gene>
    <name evidence="1" type="ORF">HNR21_000675</name>
</gene>
<organism evidence="1 2">
    <name type="scientific">Thermomonospora cellulosilytica</name>
    <dbReference type="NCBI Taxonomy" id="1411118"/>
    <lineage>
        <taxon>Bacteria</taxon>
        <taxon>Bacillati</taxon>
        <taxon>Actinomycetota</taxon>
        <taxon>Actinomycetes</taxon>
        <taxon>Streptosporangiales</taxon>
        <taxon>Thermomonosporaceae</taxon>
        <taxon>Thermomonospora</taxon>
    </lineage>
</organism>
<name>A0A7W3MTU4_9ACTN</name>
<evidence type="ECO:0000313" key="2">
    <source>
        <dbReference type="Proteomes" id="UP000539313"/>
    </source>
</evidence>
<dbReference type="AlphaFoldDB" id="A0A7W3MTU4"/>
<dbReference type="Proteomes" id="UP000539313">
    <property type="component" value="Unassembled WGS sequence"/>
</dbReference>
<evidence type="ECO:0000313" key="1">
    <source>
        <dbReference type="EMBL" id="MBA9001793.1"/>
    </source>
</evidence>
<comment type="caution">
    <text evidence="1">The sequence shown here is derived from an EMBL/GenBank/DDBJ whole genome shotgun (WGS) entry which is preliminary data.</text>
</comment>
<dbReference type="RefSeq" id="WP_182703992.1">
    <property type="nucleotide sequence ID" value="NZ_JACJII010000001.1"/>
</dbReference>
<dbReference type="EMBL" id="JACJII010000001">
    <property type="protein sequence ID" value="MBA9001793.1"/>
    <property type="molecule type" value="Genomic_DNA"/>
</dbReference>
<protein>
    <submittedName>
        <fullName evidence="1">Uncharacterized protein</fullName>
    </submittedName>
</protein>
<reference evidence="1 2" key="1">
    <citation type="submission" date="2020-08" db="EMBL/GenBank/DDBJ databases">
        <title>Sequencing the genomes of 1000 actinobacteria strains.</title>
        <authorList>
            <person name="Klenk H.-P."/>
        </authorList>
    </citation>
    <scope>NUCLEOTIDE SEQUENCE [LARGE SCALE GENOMIC DNA]</scope>
    <source>
        <strain evidence="1 2">DSM 45823</strain>
    </source>
</reference>
<sequence length="312" mass="34400">MLHRALLTAFTERGYQAALLDENTLSVTLPGGDAMQADIEQWRFHAGRNPMADLPGLAASYADQFAQMMAQIDAHEAGAGRYSTAEDVRVRIYPDDMLTAEMREALVTRPLAPGLWETVVVDYPDAIMPLQRSLLGGESEAAVFGRALAMSLHKEPYDTTTHMLWDVPLLHIHAAHRYIGAPHLHALGRHVPLESAPFGALVALPIPELLLVHVLGGTEPAQAMHAMQAMALQHYEHGDKAITPEVYWWRPGAYERLPEPQALAGGQVPDLRPARVEFVQEDGSDRVTAQIHSDDAFFEMLQRLLTAQSGRS</sequence>
<accession>A0A7W3MTU4</accession>
<proteinExistence type="predicted"/>
<keyword evidence="2" id="KW-1185">Reference proteome</keyword>